<dbReference type="InterPro" id="IPR045385">
    <property type="entry name" value="DUF6526"/>
</dbReference>
<gene>
    <name evidence="2" type="ORF">OC25_25870</name>
</gene>
<protein>
    <submittedName>
        <fullName evidence="2">Uncharacterized protein</fullName>
    </submittedName>
</protein>
<name>A0A0C1F6V2_9SPHI</name>
<feature type="transmembrane region" description="Helical" evidence="1">
    <location>
        <begin position="39"/>
        <end position="63"/>
    </location>
</feature>
<dbReference type="EMBL" id="JSYN01000048">
    <property type="protein sequence ID" value="KIA88922.1"/>
    <property type="molecule type" value="Genomic_DNA"/>
</dbReference>
<dbReference type="OrthoDB" id="765463at2"/>
<sequence length="138" mass="15656">MAQNYENHKRFYPPFHFFAIPLAVIGFGFAIYVCVTFTSIITGLIVLAFFLISIKAVMARIFALKAQDRAARAEEKLRYYILAGKALPGELSMGQILALRFAGDEEFLALVDRALADQLSPNEIKKAIRHWRGDYNRI</sequence>
<accession>A0A0C1F6V2</accession>
<comment type="caution">
    <text evidence="2">The sequence shown here is derived from an EMBL/GenBank/DDBJ whole genome shotgun (WGS) entry which is preliminary data.</text>
</comment>
<evidence type="ECO:0000313" key="3">
    <source>
        <dbReference type="Proteomes" id="UP000031246"/>
    </source>
</evidence>
<feature type="transmembrane region" description="Helical" evidence="1">
    <location>
        <begin position="12"/>
        <end position="33"/>
    </location>
</feature>
<organism evidence="2 3">
    <name type="scientific">Pedobacter kyungheensis</name>
    <dbReference type="NCBI Taxonomy" id="1069985"/>
    <lineage>
        <taxon>Bacteria</taxon>
        <taxon>Pseudomonadati</taxon>
        <taxon>Bacteroidota</taxon>
        <taxon>Sphingobacteriia</taxon>
        <taxon>Sphingobacteriales</taxon>
        <taxon>Sphingobacteriaceae</taxon>
        <taxon>Pedobacter</taxon>
    </lineage>
</organism>
<dbReference type="RefSeq" id="WP_039483157.1">
    <property type="nucleotide sequence ID" value="NZ_JSYN01000048.1"/>
</dbReference>
<dbReference type="Proteomes" id="UP000031246">
    <property type="component" value="Unassembled WGS sequence"/>
</dbReference>
<evidence type="ECO:0000256" key="1">
    <source>
        <dbReference type="SAM" id="Phobius"/>
    </source>
</evidence>
<keyword evidence="3" id="KW-1185">Reference proteome</keyword>
<dbReference type="Pfam" id="PF20136">
    <property type="entry name" value="DUF6526"/>
    <property type="match status" value="1"/>
</dbReference>
<dbReference type="AlphaFoldDB" id="A0A0C1F6V2"/>
<keyword evidence="1" id="KW-1133">Transmembrane helix</keyword>
<reference evidence="2 3" key="1">
    <citation type="submission" date="2014-10" db="EMBL/GenBank/DDBJ databases">
        <title>Pedobacter Kyungheensis.</title>
        <authorList>
            <person name="Anderson B.M."/>
            <person name="Newman J.D."/>
        </authorList>
    </citation>
    <scope>NUCLEOTIDE SEQUENCE [LARGE SCALE GENOMIC DNA]</scope>
    <source>
        <strain evidence="2 3">KACC 16221</strain>
    </source>
</reference>
<keyword evidence="1" id="KW-0472">Membrane</keyword>
<evidence type="ECO:0000313" key="2">
    <source>
        <dbReference type="EMBL" id="KIA88922.1"/>
    </source>
</evidence>
<keyword evidence="1" id="KW-0812">Transmembrane</keyword>
<proteinExistence type="predicted"/>